<dbReference type="InterPro" id="IPR009050">
    <property type="entry name" value="Globin-like_sf"/>
</dbReference>
<dbReference type="InterPro" id="IPR001486">
    <property type="entry name" value="Hemoglobin_trunc"/>
</dbReference>
<sequence>MQTYVHKTAAERRAEIQARASSLGIDEDYISLLVESFYNRIRKDEILGPIFAAEITGDWGPHLTKMKQFWSSVALNSGSYSGRPVPAHQKLSGISPEYFDRWLMLFRSTLEETAPSHEAIGYFMERAERIAESLKLAMFGHLEIPTRNT</sequence>
<protein>
    <submittedName>
        <fullName evidence="5">Group III truncated hemoglobin</fullName>
    </submittedName>
</protein>
<evidence type="ECO:0000256" key="2">
    <source>
        <dbReference type="ARBA" id="ARBA00022617"/>
    </source>
</evidence>
<accession>A0ABU9T974</accession>
<evidence type="ECO:0000313" key="6">
    <source>
        <dbReference type="Proteomes" id="UP001477870"/>
    </source>
</evidence>
<keyword evidence="6" id="KW-1185">Reference proteome</keyword>
<dbReference type="InterPro" id="IPR012292">
    <property type="entry name" value="Globin/Proto"/>
</dbReference>
<evidence type="ECO:0000313" key="5">
    <source>
        <dbReference type="EMBL" id="MEM5502682.1"/>
    </source>
</evidence>
<proteinExistence type="predicted"/>
<dbReference type="Pfam" id="PF01152">
    <property type="entry name" value="Bac_globin"/>
    <property type="match status" value="1"/>
</dbReference>
<keyword evidence="2" id="KW-0349">Heme</keyword>
<gene>
    <name evidence="5" type="ORF">WNY59_13900</name>
</gene>
<evidence type="ECO:0000256" key="3">
    <source>
        <dbReference type="ARBA" id="ARBA00022723"/>
    </source>
</evidence>
<name>A0ABU9T974_9HYPH</name>
<comment type="caution">
    <text evidence="5">The sequence shown here is derived from an EMBL/GenBank/DDBJ whole genome shotgun (WGS) entry which is preliminary data.</text>
</comment>
<evidence type="ECO:0000256" key="4">
    <source>
        <dbReference type="ARBA" id="ARBA00023004"/>
    </source>
</evidence>
<evidence type="ECO:0000256" key="1">
    <source>
        <dbReference type="ARBA" id="ARBA00022448"/>
    </source>
</evidence>
<keyword evidence="4" id="KW-0408">Iron</keyword>
<dbReference type="Gene3D" id="1.10.490.10">
    <property type="entry name" value="Globins"/>
    <property type="match status" value="1"/>
</dbReference>
<dbReference type="SUPFAM" id="SSF46458">
    <property type="entry name" value="Globin-like"/>
    <property type="match status" value="1"/>
</dbReference>
<dbReference type="Proteomes" id="UP001477870">
    <property type="component" value="Unassembled WGS sequence"/>
</dbReference>
<dbReference type="EMBL" id="JBBMQO010000008">
    <property type="protein sequence ID" value="MEM5502682.1"/>
    <property type="molecule type" value="Genomic_DNA"/>
</dbReference>
<organism evidence="5 6">
    <name type="scientific">Ahrensia kielensis</name>
    <dbReference type="NCBI Taxonomy" id="76980"/>
    <lineage>
        <taxon>Bacteria</taxon>
        <taxon>Pseudomonadati</taxon>
        <taxon>Pseudomonadota</taxon>
        <taxon>Alphaproteobacteria</taxon>
        <taxon>Hyphomicrobiales</taxon>
        <taxon>Ahrensiaceae</taxon>
        <taxon>Ahrensia</taxon>
    </lineage>
</organism>
<reference evidence="5 6" key="1">
    <citation type="submission" date="2024-03" db="EMBL/GenBank/DDBJ databases">
        <title>Community enrichment and isolation of bacterial strains for fucoidan degradation.</title>
        <authorList>
            <person name="Sichert A."/>
        </authorList>
    </citation>
    <scope>NUCLEOTIDE SEQUENCE [LARGE SCALE GENOMIC DNA]</scope>
    <source>
        <strain evidence="5 6">AS62</strain>
    </source>
</reference>
<dbReference type="RefSeq" id="WP_342848940.1">
    <property type="nucleotide sequence ID" value="NZ_JBBMQO010000008.1"/>
</dbReference>
<keyword evidence="1" id="KW-0813">Transport</keyword>
<keyword evidence="3" id="KW-0479">Metal-binding</keyword>
<dbReference type="CDD" id="cd08916">
    <property type="entry name" value="TrHb3_P"/>
    <property type="match status" value="1"/>
</dbReference>